<sequence>MRMNLFVNRMLHSGIRLTKWGVVGRWQHDIENSKKLDTLLGVEYGTCCWKMRLTGREWLASSNVRGATASYDRGVFVEFVLRGLGSFGGDGGRGLIEEITGFKEKDHDNF</sequence>
<keyword evidence="2" id="KW-1185">Reference proteome</keyword>
<name>W9VQG9_9GAMM</name>
<reference evidence="1 2" key="2">
    <citation type="journal article" date="2015" name="Syst. Appl. Microbiol.">
        <title>Nitrincola nitratireducens sp. nov. isolated from a haloalkaline crater lake.</title>
        <authorList>
            <person name="Singh A."/>
            <person name="Vaidya B."/>
            <person name="Tanuku N.R."/>
            <person name="Pinnaka A.K."/>
        </authorList>
    </citation>
    <scope>NUCLEOTIDE SEQUENCE [LARGE SCALE GENOMIC DNA]</scope>
    <source>
        <strain evidence="1 2">AK23</strain>
    </source>
</reference>
<reference evidence="2" key="1">
    <citation type="submission" date="2012-11" db="EMBL/GenBank/DDBJ databases">
        <authorList>
            <person name="Singh A."/>
            <person name="Pinnaka A.K."/>
            <person name="Vaidya B."/>
        </authorList>
    </citation>
    <scope>NUCLEOTIDE SEQUENCE [LARGE SCALE GENOMIC DNA]</scope>
    <source>
        <strain evidence="2">AK23</strain>
    </source>
</reference>
<dbReference type="EMBL" id="AONB01000001">
    <property type="protein sequence ID" value="EXJ12695.1"/>
    <property type="molecule type" value="Genomic_DNA"/>
</dbReference>
<evidence type="ECO:0000313" key="1">
    <source>
        <dbReference type="EMBL" id="EXJ12695.1"/>
    </source>
</evidence>
<comment type="caution">
    <text evidence="1">The sequence shown here is derived from an EMBL/GenBank/DDBJ whole genome shotgun (WGS) entry which is preliminary data.</text>
</comment>
<dbReference type="AlphaFoldDB" id="W9VQG9"/>
<protein>
    <submittedName>
        <fullName evidence="1">Organic solvent tolerance protein</fullName>
    </submittedName>
</protein>
<dbReference type="Proteomes" id="UP000019464">
    <property type="component" value="Unassembled WGS sequence"/>
</dbReference>
<accession>W9VQG9</accession>
<gene>
    <name evidence="1" type="primary">lptD_1</name>
    <name evidence="1" type="ORF">D791_00036</name>
</gene>
<proteinExistence type="predicted"/>
<organism evidence="1 2">
    <name type="scientific">Nitrincola nitratireducens</name>
    <dbReference type="NCBI Taxonomy" id="1229521"/>
    <lineage>
        <taxon>Bacteria</taxon>
        <taxon>Pseudomonadati</taxon>
        <taxon>Pseudomonadota</taxon>
        <taxon>Gammaproteobacteria</taxon>
        <taxon>Oceanospirillales</taxon>
        <taxon>Oceanospirillaceae</taxon>
        <taxon>Nitrincola</taxon>
    </lineage>
</organism>
<dbReference type="STRING" id="1229521.D791_00036"/>
<evidence type="ECO:0000313" key="2">
    <source>
        <dbReference type="Proteomes" id="UP000019464"/>
    </source>
</evidence>